<name>A0ABY7FIL4_MYAAR</name>
<dbReference type="Pfam" id="PF00169">
    <property type="entry name" value="PH"/>
    <property type="match status" value="2"/>
</dbReference>
<feature type="region of interest" description="Disordered" evidence="1">
    <location>
        <begin position="192"/>
        <end position="219"/>
    </location>
</feature>
<evidence type="ECO:0000313" key="3">
    <source>
        <dbReference type="EMBL" id="WAR20719.1"/>
    </source>
</evidence>
<dbReference type="Gene3D" id="2.30.29.30">
    <property type="entry name" value="Pleckstrin-homology domain (PH domain)/Phosphotyrosine-binding domain (PTB)"/>
    <property type="match status" value="2"/>
</dbReference>
<dbReference type="SUPFAM" id="SSF50729">
    <property type="entry name" value="PH domain-like"/>
    <property type="match status" value="2"/>
</dbReference>
<evidence type="ECO:0000313" key="4">
    <source>
        <dbReference type="Proteomes" id="UP001164746"/>
    </source>
</evidence>
<accession>A0ABY7FIL4</accession>
<feature type="domain" description="PH" evidence="2">
    <location>
        <begin position="1"/>
        <end position="88"/>
    </location>
</feature>
<dbReference type="PANTHER" id="PTHR14336:SF8">
    <property type="entry name" value="PROTEIN OPY1"/>
    <property type="match status" value="1"/>
</dbReference>
<gene>
    <name evidence="3" type="ORF">MAR_014693</name>
</gene>
<organism evidence="3 4">
    <name type="scientific">Mya arenaria</name>
    <name type="common">Soft-shell clam</name>
    <dbReference type="NCBI Taxonomy" id="6604"/>
    <lineage>
        <taxon>Eukaryota</taxon>
        <taxon>Metazoa</taxon>
        <taxon>Spiralia</taxon>
        <taxon>Lophotrochozoa</taxon>
        <taxon>Mollusca</taxon>
        <taxon>Bivalvia</taxon>
        <taxon>Autobranchia</taxon>
        <taxon>Heteroconchia</taxon>
        <taxon>Euheterodonta</taxon>
        <taxon>Imparidentia</taxon>
        <taxon>Neoheterodontei</taxon>
        <taxon>Myida</taxon>
        <taxon>Myoidea</taxon>
        <taxon>Myidae</taxon>
        <taxon>Mya</taxon>
    </lineage>
</organism>
<reference evidence="3" key="1">
    <citation type="submission" date="2022-11" db="EMBL/GenBank/DDBJ databases">
        <title>Centuries of genome instability and evolution in soft-shell clam transmissible cancer (bioRxiv).</title>
        <authorList>
            <person name="Hart S.F.M."/>
            <person name="Yonemitsu M.A."/>
            <person name="Giersch R.M."/>
            <person name="Beal B.F."/>
            <person name="Arriagada G."/>
            <person name="Davis B.W."/>
            <person name="Ostrander E.A."/>
            <person name="Goff S.P."/>
            <person name="Metzger M.J."/>
        </authorList>
    </citation>
    <scope>NUCLEOTIDE SEQUENCE</scope>
    <source>
        <strain evidence="3">MELC-2E11</strain>
        <tissue evidence="3">Siphon/mantle</tissue>
    </source>
</reference>
<dbReference type="InterPro" id="IPR001849">
    <property type="entry name" value="PH_domain"/>
</dbReference>
<feature type="domain" description="PH" evidence="2">
    <location>
        <begin position="140"/>
        <end position="226"/>
    </location>
</feature>
<evidence type="ECO:0000256" key="1">
    <source>
        <dbReference type="SAM" id="MobiDB-lite"/>
    </source>
</evidence>
<dbReference type="PANTHER" id="PTHR14336">
    <property type="entry name" value="TANDEM PH DOMAIN CONTAINING PROTEIN"/>
    <property type="match status" value="1"/>
</dbReference>
<dbReference type="PROSITE" id="PS50003">
    <property type="entry name" value="PH_DOMAIN"/>
    <property type="match status" value="2"/>
</dbReference>
<keyword evidence="4" id="KW-1185">Reference proteome</keyword>
<dbReference type="InterPro" id="IPR051707">
    <property type="entry name" value="PI-Interact_SigTrans_Reg"/>
</dbReference>
<dbReference type="InterPro" id="IPR011993">
    <property type="entry name" value="PH-like_dom_sf"/>
</dbReference>
<proteinExistence type="predicted"/>
<dbReference type="Proteomes" id="UP001164746">
    <property type="component" value="Chromosome 12"/>
</dbReference>
<protein>
    <submittedName>
        <fullName evidence="3">PKHA1-like protein</fullName>
    </submittedName>
</protein>
<feature type="compositionally biased region" description="Polar residues" evidence="1">
    <location>
        <begin position="199"/>
        <end position="218"/>
    </location>
</feature>
<sequence>MTKPQSKHIQAKGYIGPGSADLPKTCKTNEPYEVIYLNFVSQVSDARKARPKAGYCFCITHTGDQSFYQAENEEQMNKWIEALNEACKITVHDYEVKTTKLAPPNSRNEVAGGVIITTKPENHDSGAESVEHNLPALSLQCYKSGYAVKQGALRKNWKKRYFVLDSNGFSYYKHDQNFTSYIQEDSVTEHSFLSPVKDGQQSSVTLQRPTSQEPTKPSRSVWLFNI</sequence>
<evidence type="ECO:0000259" key="2">
    <source>
        <dbReference type="PROSITE" id="PS50003"/>
    </source>
</evidence>
<dbReference type="EMBL" id="CP111023">
    <property type="protein sequence ID" value="WAR20719.1"/>
    <property type="molecule type" value="Genomic_DNA"/>
</dbReference>